<dbReference type="AlphaFoldDB" id="A0A5J4UZG8"/>
<sequence>MNASYGSDGMNTEKFSNVKLKSKADTFISHLTGNFMSERQLNEDLYAVQLNTDKCKCMTPLQEAYFTLDNAKNRFHFIEGDTDSMYFAVAGDVNGSINQGDLKEQKKLLGLSIEKEGDIMIAFSPKNYYINTVADDNQKQNEIIKLKGVNQKQNIITKQNIIDCIDGNIMKCENMRLGQKDGVMAKLTQTKNALTGVHTKGIILPNSQLSAPFIYQLSASEYVDLDPN</sequence>
<gene>
    <name evidence="1" type="ORF">EZS28_028952</name>
</gene>
<evidence type="ECO:0000313" key="1">
    <source>
        <dbReference type="EMBL" id="KAA6375520.1"/>
    </source>
</evidence>
<evidence type="ECO:0000313" key="2">
    <source>
        <dbReference type="Proteomes" id="UP000324800"/>
    </source>
</evidence>
<dbReference type="Gene3D" id="3.90.1600.10">
    <property type="entry name" value="Palm domain of DNA polymerase"/>
    <property type="match status" value="1"/>
</dbReference>
<dbReference type="InterPro" id="IPR043502">
    <property type="entry name" value="DNA/RNA_pol_sf"/>
</dbReference>
<organism evidence="1 2">
    <name type="scientific">Streblomastix strix</name>
    <dbReference type="NCBI Taxonomy" id="222440"/>
    <lineage>
        <taxon>Eukaryota</taxon>
        <taxon>Metamonada</taxon>
        <taxon>Preaxostyla</taxon>
        <taxon>Oxymonadida</taxon>
        <taxon>Streblomastigidae</taxon>
        <taxon>Streblomastix</taxon>
    </lineage>
</organism>
<reference evidence="1 2" key="1">
    <citation type="submission" date="2019-03" db="EMBL/GenBank/DDBJ databases">
        <title>Single cell metagenomics reveals metabolic interactions within the superorganism composed of flagellate Streblomastix strix and complex community of Bacteroidetes bacteria on its surface.</title>
        <authorList>
            <person name="Treitli S.C."/>
            <person name="Kolisko M."/>
            <person name="Husnik F."/>
            <person name="Keeling P."/>
            <person name="Hampl V."/>
        </authorList>
    </citation>
    <scope>NUCLEOTIDE SEQUENCE [LARGE SCALE GENOMIC DNA]</scope>
    <source>
        <strain evidence="1">ST1C</strain>
    </source>
</reference>
<dbReference type="InterPro" id="IPR023211">
    <property type="entry name" value="DNA_pol_palm_dom_sf"/>
</dbReference>
<name>A0A5J4UZG8_9EUKA</name>
<protein>
    <submittedName>
        <fullName evidence="1">Uncharacterized protein</fullName>
    </submittedName>
</protein>
<accession>A0A5J4UZG8</accession>
<dbReference type="Proteomes" id="UP000324800">
    <property type="component" value="Unassembled WGS sequence"/>
</dbReference>
<proteinExistence type="predicted"/>
<dbReference type="SUPFAM" id="SSF56672">
    <property type="entry name" value="DNA/RNA polymerases"/>
    <property type="match status" value="1"/>
</dbReference>
<comment type="caution">
    <text evidence="1">The sequence shown here is derived from an EMBL/GenBank/DDBJ whole genome shotgun (WGS) entry which is preliminary data.</text>
</comment>
<dbReference type="EMBL" id="SNRW01011167">
    <property type="protein sequence ID" value="KAA6375520.1"/>
    <property type="molecule type" value="Genomic_DNA"/>
</dbReference>